<name>S0B4F9_ENTIV</name>
<sequence length="258" mass="29915">MIAVFFTLCLVHALYPKEGPVLGYSNDVTFEIKVNETCSFDEFYKAFQSSVASEVQQVVYFVDYNINTDDFEKFTTYDGYSVLRSGIKQAKSSFEGERTNVTFEQVIEKIDETINNKVFENRTVYLFSDAATLTDNILLPFSYKTNVKYVNQDFYNITGKALIIFAFRNVASFERLQENNEIMRSFFAKNENTTQAVFYSTLRLVEKNTINEATWYNMASTAFIFTILIWLILMWFLLYFMLRVQSIGPAVLGKPKTD</sequence>
<reference evidence="2" key="1">
    <citation type="submission" date="2012-06" db="EMBL/GenBank/DDBJ databases">
        <title>Short 5' UTR of Entamoeba genes.</title>
        <authorList>
            <person name="Hiranuka K."/>
            <person name="Kumagai M."/>
            <person name="Wakaguri H."/>
            <person name="Suzuki Y."/>
            <person name="Sugano S."/>
            <person name="Watanabe J."/>
            <person name="Makioka A."/>
        </authorList>
    </citation>
    <scope>NUCLEOTIDE SEQUENCE</scope>
    <source>
        <strain evidence="2">IP1</strain>
    </source>
</reference>
<organism evidence="2">
    <name type="scientific">Entamoeba invadens</name>
    <dbReference type="NCBI Taxonomy" id="33085"/>
    <lineage>
        <taxon>Eukaryota</taxon>
        <taxon>Amoebozoa</taxon>
        <taxon>Evosea</taxon>
        <taxon>Archamoebae</taxon>
        <taxon>Mastigamoebida</taxon>
        <taxon>Entamoebidae</taxon>
        <taxon>Entamoeba</taxon>
    </lineage>
</organism>
<evidence type="ECO:0000256" key="1">
    <source>
        <dbReference type="SAM" id="Phobius"/>
    </source>
</evidence>
<accession>S0B4F9</accession>
<keyword evidence="1" id="KW-1133">Transmembrane helix</keyword>
<keyword evidence="1" id="KW-0472">Membrane</keyword>
<protein>
    <submittedName>
        <fullName evidence="2">Uncharacterized protein</fullName>
    </submittedName>
</protein>
<dbReference type="EMBL" id="AK423915">
    <property type="protein sequence ID" value="BAN42298.1"/>
    <property type="molecule type" value="mRNA"/>
</dbReference>
<keyword evidence="1" id="KW-0812">Transmembrane</keyword>
<feature type="transmembrane region" description="Helical" evidence="1">
    <location>
        <begin position="215"/>
        <end position="240"/>
    </location>
</feature>
<dbReference type="VEuPathDB" id="AmoebaDB:EIN_429790"/>
<dbReference type="AlphaFoldDB" id="S0B4F9"/>
<evidence type="ECO:0000313" key="2">
    <source>
        <dbReference type="EMBL" id="BAN42298.1"/>
    </source>
</evidence>
<proteinExistence type="evidence at transcript level"/>